<dbReference type="EMBL" id="PZKF01000006">
    <property type="protein sequence ID" value="PTE18572.1"/>
    <property type="molecule type" value="Genomic_DNA"/>
</dbReference>
<feature type="region of interest" description="Disordered" evidence="1">
    <location>
        <begin position="150"/>
        <end position="171"/>
    </location>
</feature>
<evidence type="ECO:0000259" key="2">
    <source>
        <dbReference type="Pfam" id="PF17936"/>
    </source>
</evidence>
<name>A0A2T4JL24_9RHOB</name>
<dbReference type="Gene3D" id="2.60.40.10">
    <property type="entry name" value="Immunoglobulins"/>
    <property type="match status" value="6"/>
</dbReference>
<evidence type="ECO:0000313" key="5">
    <source>
        <dbReference type="Proteomes" id="UP000241899"/>
    </source>
</evidence>
<accession>A0A2T4JL24</accession>
<dbReference type="Pfam" id="PF19077">
    <property type="entry name" value="Big_13"/>
    <property type="match status" value="1"/>
</dbReference>
<sequence>MREGDDLQIMLADGRTITLSGYYDAHARLYISSDGELTPVTLEDGGNGVIYADYGQVEVIGKWSPNDQLAFLGGDEILSPAGDDTTGMAMFAPAMLGMGGLGAAGAGLAGLGLLGLGGGGSKGGGDDTTPGGGEVDPIVPTVDTPDAQTTLTTNTEDPAATVSGTGEPGSTVEVVLGDQTLETTIDEDGTWSVTFEDDTFPSDGDLTSTVDVTAPDGTEYTLDGPDFLIDMTPPAVVITEGALSTGDVENLSEYQDGITVRGTGEAGAAIVVAVAGHAQATTVAADGSWSVTFTTEQMPAGTYSEAMTVTATDAVGNVTTLNDTLVVDTEASVAFSSASVTGDNIVNADEAQTGFALSGTSEPGSVSVRIELGGTSYSATPAADGTWSIALQDVALATGVHTATVTATDANGNTASATRAISFDTDTSVSFDSAQAGGNNLLNAAERSAGLVLTGTAEPGATVVVAFEQGSHTVTAGADGHWSASFAASEVRTGTYSSTATVTATDIAGNVATASHTINVDTEVQNFTHTSPTANAIVADDIVNAREAAGGLVVTGTVEPGATVTVQLASGSVIPAINLGNGSWTATIPAAQLPAVETDNVTLTVRATDVNGNTATQTSSIDFDPVVRNFAPNATVAGDGIVNAQEGADGFVISGAVEPGSRVAVTLASGAVETVTAGANGQWSVMFHSDDLGTTGSGTMGYQIAATDPVGNSATASGSFGYDLVAPESPDIIAFTRDAGSLLGIRTDLGENTYEIAAVDAAGRVTGVPNDASVSTHGGYGTYDFYSSVPNGSYLVVSDHDTAGNETSTLLVVDNTSAVTVDLARSGLGDFDFGTIDLTFAPEAQLTITEAQLVALTGPDHALVIQGDSADHVTALGAEDSGQNTVIGGHTYSVYTLGDDGASLIIDDQITHLTI</sequence>
<evidence type="ECO:0008006" key="6">
    <source>
        <dbReference type="Google" id="ProtNLM"/>
    </source>
</evidence>
<feature type="domain" description="Bacterial Ig" evidence="2">
    <location>
        <begin position="448"/>
        <end position="517"/>
    </location>
</feature>
<protein>
    <recommendedName>
        <fullName evidence="6">RTX toxin</fullName>
    </recommendedName>
</protein>
<reference evidence="4 5" key="1">
    <citation type="submission" date="2018-03" db="EMBL/GenBank/DDBJ databases">
        <title>Rhodobacter veldkampii.</title>
        <authorList>
            <person name="Meyer T.E."/>
            <person name="Miller S."/>
            <person name="Lodha T."/>
            <person name="Gandham S."/>
            <person name="Chintalapati S."/>
            <person name="Chintalapati V.R."/>
        </authorList>
    </citation>
    <scope>NUCLEOTIDE SEQUENCE [LARGE SCALE GENOMIC DNA]</scope>
    <source>
        <strain evidence="4 5">DSM 11550</strain>
    </source>
</reference>
<gene>
    <name evidence="4" type="ORF">C5F46_04210</name>
</gene>
<evidence type="ECO:0000256" key="1">
    <source>
        <dbReference type="SAM" id="MobiDB-lite"/>
    </source>
</evidence>
<dbReference type="NCBIfam" id="NF033510">
    <property type="entry name" value="Ca_tandemer"/>
    <property type="match status" value="6"/>
</dbReference>
<dbReference type="RefSeq" id="WP_107324103.1">
    <property type="nucleotide sequence ID" value="NZ_NHSP01000033.1"/>
</dbReference>
<dbReference type="OrthoDB" id="7858035at2"/>
<keyword evidence="5" id="KW-1185">Reference proteome</keyword>
<evidence type="ECO:0000313" key="4">
    <source>
        <dbReference type="EMBL" id="PTE18572.1"/>
    </source>
</evidence>
<dbReference type="Proteomes" id="UP000241899">
    <property type="component" value="Unassembled WGS sequence"/>
</dbReference>
<evidence type="ECO:0000259" key="3">
    <source>
        <dbReference type="Pfam" id="PF19077"/>
    </source>
</evidence>
<dbReference type="AlphaFoldDB" id="A0A2T4JL24"/>
<feature type="domain" description="Bacterial Ig" evidence="2">
    <location>
        <begin position="549"/>
        <end position="619"/>
    </location>
</feature>
<dbReference type="InterPro" id="IPR013783">
    <property type="entry name" value="Ig-like_fold"/>
</dbReference>
<organism evidence="4 5">
    <name type="scientific">Phaeovulum veldkampii DSM 11550</name>
    <dbReference type="NCBI Taxonomy" id="1185920"/>
    <lineage>
        <taxon>Bacteria</taxon>
        <taxon>Pseudomonadati</taxon>
        <taxon>Pseudomonadota</taxon>
        <taxon>Alphaproteobacteria</taxon>
        <taxon>Rhodobacterales</taxon>
        <taxon>Paracoccaceae</taxon>
        <taxon>Phaeovulum</taxon>
    </lineage>
</organism>
<dbReference type="InterPro" id="IPR044016">
    <property type="entry name" value="Big_13"/>
</dbReference>
<dbReference type="InterPro" id="IPR041498">
    <property type="entry name" value="Big_6"/>
</dbReference>
<comment type="caution">
    <text evidence="4">The sequence shown here is derived from an EMBL/GenBank/DDBJ whole genome shotgun (WGS) entry which is preliminary data.</text>
</comment>
<proteinExistence type="predicted"/>
<feature type="domain" description="Bacterial Ig-like" evidence="3">
    <location>
        <begin position="340"/>
        <end position="426"/>
    </location>
</feature>
<feature type="domain" description="Bacterial Ig" evidence="2">
    <location>
        <begin position="255"/>
        <end position="327"/>
    </location>
</feature>
<dbReference type="Pfam" id="PF17936">
    <property type="entry name" value="Big_6"/>
    <property type="match status" value="3"/>
</dbReference>